<keyword evidence="2" id="KW-1133">Transmembrane helix</keyword>
<dbReference type="Gene3D" id="3.10.20.800">
    <property type="match status" value="1"/>
</dbReference>
<dbReference type="InterPro" id="IPR052913">
    <property type="entry name" value="Glycopeptide_resist_protein"/>
</dbReference>
<accession>A0A9D2FSH2</accession>
<feature type="compositionally biased region" description="Basic and acidic residues" evidence="1">
    <location>
        <begin position="1"/>
        <end position="22"/>
    </location>
</feature>
<evidence type="ECO:0000259" key="3">
    <source>
        <dbReference type="Pfam" id="PF12229"/>
    </source>
</evidence>
<keyword evidence="2" id="KW-0812">Transmembrane</keyword>
<keyword evidence="2" id="KW-0472">Membrane</keyword>
<dbReference type="Pfam" id="PF12229">
    <property type="entry name" value="PG_binding_4"/>
    <property type="match status" value="2"/>
</dbReference>
<dbReference type="PANTHER" id="PTHR35788">
    <property type="entry name" value="EXPORTED PROTEIN-RELATED"/>
    <property type="match status" value="1"/>
</dbReference>
<dbReference type="EMBL" id="DXBG01000186">
    <property type="protein sequence ID" value="HIZ65847.1"/>
    <property type="molecule type" value="Genomic_DNA"/>
</dbReference>
<dbReference type="InterPro" id="IPR022029">
    <property type="entry name" value="YoaR-like_PG-bd"/>
</dbReference>
<dbReference type="AlphaFoldDB" id="A0A9D2FSH2"/>
<evidence type="ECO:0000313" key="5">
    <source>
        <dbReference type="Proteomes" id="UP000824056"/>
    </source>
</evidence>
<feature type="compositionally biased region" description="Basic residues" evidence="1">
    <location>
        <begin position="23"/>
        <end position="36"/>
    </location>
</feature>
<sequence>MEMQKNSKKERLKLLKQADQKLKREKKSGKKRKKHSGKGIKIALGTVVLLLAAGYGVVGFYYKDKFYPGTEINENPCGGKDVAYIKEIIKKSAENYTLTIKEKNDQTEQINGTQIQMTYQDDNSLEEVKKEQNSWLWPVQIWGNKEYTVKMDNSYNQESLSQVISQLACMQDANMTPSQDAKVEDNGTSYVIVPEVVGTALDKEKTTAAIQDAVDQRKTEVSLEEADCYIKPAITQDDETLKKDAEDMNRLTSLEISVNFGTGTETFTRDQLKAWIRKGGDGKFYFDAESVKQEVIAWSEKYNTVGKARDFVTSGGSTVHLTGGDYGWRLWQDKTTESLVAALNAGQSGPVEPTWLYKG</sequence>
<dbReference type="SUPFAM" id="SSF143985">
    <property type="entry name" value="L,D-transpeptidase pre-catalytic domain-like"/>
    <property type="match status" value="1"/>
</dbReference>
<feature type="domain" description="YoaR-like putative peptidoglycan binding" evidence="3">
    <location>
        <begin position="271"/>
        <end position="351"/>
    </location>
</feature>
<reference evidence="4" key="1">
    <citation type="journal article" date="2021" name="PeerJ">
        <title>Extensive microbial diversity within the chicken gut microbiome revealed by metagenomics and culture.</title>
        <authorList>
            <person name="Gilroy R."/>
            <person name="Ravi A."/>
            <person name="Getino M."/>
            <person name="Pursley I."/>
            <person name="Horton D.L."/>
            <person name="Alikhan N.F."/>
            <person name="Baker D."/>
            <person name="Gharbi K."/>
            <person name="Hall N."/>
            <person name="Watson M."/>
            <person name="Adriaenssens E.M."/>
            <person name="Foster-Nyarko E."/>
            <person name="Jarju S."/>
            <person name="Secka A."/>
            <person name="Antonio M."/>
            <person name="Oren A."/>
            <person name="Chaudhuri R.R."/>
            <person name="La Ragione R."/>
            <person name="Hildebrand F."/>
            <person name="Pallen M.J."/>
        </authorList>
    </citation>
    <scope>NUCLEOTIDE SEQUENCE</scope>
    <source>
        <strain evidence="4">1068</strain>
    </source>
</reference>
<organism evidence="4 5">
    <name type="scientific">Candidatus Blautia pullicola</name>
    <dbReference type="NCBI Taxonomy" id="2838498"/>
    <lineage>
        <taxon>Bacteria</taxon>
        <taxon>Bacillati</taxon>
        <taxon>Bacillota</taxon>
        <taxon>Clostridia</taxon>
        <taxon>Lachnospirales</taxon>
        <taxon>Lachnospiraceae</taxon>
        <taxon>Blautia</taxon>
    </lineage>
</organism>
<feature type="domain" description="YoaR-like putative peptidoglycan binding" evidence="3">
    <location>
        <begin position="126"/>
        <end position="221"/>
    </location>
</feature>
<evidence type="ECO:0000313" key="4">
    <source>
        <dbReference type="EMBL" id="HIZ65847.1"/>
    </source>
</evidence>
<evidence type="ECO:0000256" key="1">
    <source>
        <dbReference type="SAM" id="MobiDB-lite"/>
    </source>
</evidence>
<dbReference type="PANTHER" id="PTHR35788:SF1">
    <property type="entry name" value="EXPORTED PROTEIN"/>
    <property type="match status" value="1"/>
</dbReference>
<reference evidence="4" key="2">
    <citation type="submission" date="2021-04" db="EMBL/GenBank/DDBJ databases">
        <authorList>
            <person name="Gilroy R."/>
        </authorList>
    </citation>
    <scope>NUCLEOTIDE SEQUENCE</scope>
    <source>
        <strain evidence="4">1068</strain>
    </source>
</reference>
<feature type="transmembrane region" description="Helical" evidence="2">
    <location>
        <begin position="40"/>
        <end position="62"/>
    </location>
</feature>
<gene>
    <name evidence="4" type="ORF">H9809_08120</name>
</gene>
<feature type="non-terminal residue" evidence="4">
    <location>
        <position position="359"/>
    </location>
</feature>
<proteinExistence type="predicted"/>
<dbReference type="InterPro" id="IPR038054">
    <property type="entry name" value="LD_TPept-like_central_sf"/>
</dbReference>
<comment type="caution">
    <text evidence="4">The sequence shown here is derived from an EMBL/GenBank/DDBJ whole genome shotgun (WGS) entry which is preliminary data.</text>
</comment>
<evidence type="ECO:0000256" key="2">
    <source>
        <dbReference type="SAM" id="Phobius"/>
    </source>
</evidence>
<feature type="region of interest" description="Disordered" evidence="1">
    <location>
        <begin position="1"/>
        <end position="36"/>
    </location>
</feature>
<protein>
    <submittedName>
        <fullName evidence="4">Peptidoglycan binding domain-containing protein</fullName>
    </submittedName>
</protein>
<dbReference type="Proteomes" id="UP000824056">
    <property type="component" value="Unassembled WGS sequence"/>
</dbReference>
<name>A0A9D2FSH2_9FIRM</name>